<dbReference type="EMBL" id="LT629792">
    <property type="protein sequence ID" value="SDT85836.1"/>
    <property type="molecule type" value="Genomic_DNA"/>
</dbReference>
<dbReference type="Proteomes" id="UP000198976">
    <property type="component" value="Chromosome I"/>
</dbReference>
<dbReference type="RefSeq" id="WP_092648117.1">
    <property type="nucleotide sequence ID" value="NZ_LT629792.1"/>
</dbReference>
<keyword evidence="2" id="KW-1185">Reference proteome</keyword>
<proteinExistence type="predicted"/>
<protein>
    <submittedName>
        <fullName evidence="1">Uncharacterized protein</fullName>
    </submittedName>
</protein>
<name>A0ABY0V4Z3_9ACTO</name>
<evidence type="ECO:0000313" key="2">
    <source>
        <dbReference type="Proteomes" id="UP000198976"/>
    </source>
</evidence>
<accession>A0ABY0V4Z3</accession>
<sequence>MSIRLSKVPAKRTRTGLFDQIISEEELQQIMSAAPKTFEVISDSGAPWTKADVSAVTRAANVRGFRVSSRRLNVDNDNANRMWIYYAPASQSATRRSAK</sequence>
<organism evidence="1 2">
    <name type="scientific">Schaalia radingae</name>
    <dbReference type="NCBI Taxonomy" id="131110"/>
    <lineage>
        <taxon>Bacteria</taxon>
        <taxon>Bacillati</taxon>
        <taxon>Actinomycetota</taxon>
        <taxon>Actinomycetes</taxon>
        <taxon>Actinomycetales</taxon>
        <taxon>Actinomycetaceae</taxon>
        <taxon>Schaalia</taxon>
    </lineage>
</organism>
<gene>
    <name evidence="1" type="ORF">SAMN04489714_0172</name>
</gene>
<reference evidence="1 2" key="1">
    <citation type="submission" date="2016-10" db="EMBL/GenBank/DDBJ databases">
        <authorList>
            <person name="Varghese N."/>
            <person name="Submissions S."/>
        </authorList>
    </citation>
    <scope>NUCLEOTIDE SEQUENCE [LARGE SCALE GENOMIC DNA]</scope>
    <source>
        <strain evidence="1 2">DSM 9169</strain>
    </source>
</reference>
<evidence type="ECO:0000313" key="1">
    <source>
        <dbReference type="EMBL" id="SDT85836.1"/>
    </source>
</evidence>